<dbReference type="PANTHER" id="PTHR23427:SF2">
    <property type="entry name" value="SURFEIT LOCUS PROTEIN 1"/>
    <property type="match status" value="1"/>
</dbReference>
<evidence type="ECO:0000256" key="4">
    <source>
        <dbReference type="ARBA" id="ARBA00022989"/>
    </source>
</evidence>
<keyword evidence="8" id="KW-1185">Reference proteome</keyword>
<evidence type="ECO:0000256" key="2">
    <source>
        <dbReference type="ARBA" id="ARBA00007165"/>
    </source>
</evidence>
<evidence type="ECO:0000256" key="3">
    <source>
        <dbReference type="ARBA" id="ARBA00022692"/>
    </source>
</evidence>
<evidence type="ECO:0000256" key="5">
    <source>
        <dbReference type="ARBA" id="ARBA00023136"/>
    </source>
</evidence>
<sequence>MPDTDIPADPNERNMRGPLALGLLALLGLVLFAGFVALGTWQVHRLAWKAALIAHVNERVHAPPVPAPVQADWTSITAADAEYRHVQLSGTWLSDSQTRVWTATDAGSGYWILTPLRRDDGSIVLVNRGFAPDGWCDLKGHCPAAPDGQVTVTGLLRISEPSGLFRHNDPTGNTWYTRDVAAIAKARGLVDVAPYFVDADAASGATASEWPRGGMTVIHFPNSHLNYLITWYLLALMVLGAGVYVARDEYRLRKRRRRSP</sequence>
<name>A0ABW8KM56_9GAMM</name>
<proteinExistence type="inferred from homology"/>
<keyword evidence="5 6" id="KW-0472">Membrane</keyword>
<evidence type="ECO:0000256" key="1">
    <source>
        <dbReference type="ARBA" id="ARBA00004370"/>
    </source>
</evidence>
<keyword evidence="3 6" id="KW-0812">Transmembrane</keyword>
<dbReference type="Pfam" id="PF02104">
    <property type="entry name" value="SURF1"/>
    <property type="match status" value="1"/>
</dbReference>
<dbReference type="Proteomes" id="UP001620397">
    <property type="component" value="Unassembled WGS sequence"/>
</dbReference>
<dbReference type="CDD" id="cd06662">
    <property type="entry name" value="SURF1"/>
    <property type="match status" value="1"/>
</dbReference>
<dbReference type="InterPro" id="IPR002994">
    <property type="entry name" value="Surf1/Shy1"/>
</dbReference>
<dbReference type="InterPro" id="IPR045214">
    <property type="entry name" value="Surf1/Surf4"/>
</dbReference>
<feature type="transmembrane region" description="Helical" evidence="6">
    <location>
        <begin position="225"/>
        <end position="246"/>
    </location>
</feature>
<protein>
    <recommendedName>
        <fullName evidence="6">SURF1-like protein</fullName>
    </recommendedName>
</protein>
<gene>
    <name evidence="7" type="ORF">ISP14_15600</name>
</gene>
<comment type="subcellular location">
    <subcellularLocation>
        <location evidence="6">Cell membrane</location>
        <topology evidence="6">Multi-pass membrane protein</topology>
    </subcellularLocation>
    <subcellularLocation>
        <location evidence="1">Membrane</location>
    </subcellularLocation>
</comment>
<keyword evidence="4 6" id="KW-1133">Transmembrane helix</keyword>
<keyword evidence="6" id="KW-1003">Cell membrane</keyword>
<comment type="caution">
    <text evidence="7">The sequence shown here is derived from an EMBL/GenBank/DDBJ whole genome shotgun (WGS) entry which is preliminary data.</text>
</comment>
<comment type="similarity">
    <text evidence="2 6">Belongs to the SURF1 family.</text>
</comment>
<evidence type="ECO:0000256" key="6">
    <source>
        <dbReference type="RuleBase" id="RU363076"/>
    </source>
</evidence>
<accession>A0ABW8KM56</accession>
<reference evidence="7 8" key="1">
    <citation type="submission" date="2020-10" db="EMBL/GenBank/DDBJ databases">
        <title>Phylogeny of dyella-like bacteria.</title>
        <authorList>
            <person name="Fu J."/>
        </authorList>
    </citation>
    <scope>NUCLEOTIDE SEQUENCE [LARGE SCALE GENOMIC DNA]</scope>
    <source>
        <strain evidence="7 8">DKC-1</strain>
    </source>
</reference>
<dbReference type="PROSITE" id="PS50895">
    <property type="entry name" value="SURF1"/>
    <property type="match status" value="1"/>
</dbReference>
<dbReference type="EMBL" id="JADIKL010000010">
    <property type="protein sequence ID" value="MFK2932208.1"/>
    <property type="molecule type" value="Genomic_DNA"/>
</dbReference>
<dbReference type="PANTHER" id="PTHR23427">
    <property type="entry name" value="SURFEIT LOCUS PROTEIN"/>
    <property type="match status" value="1"/>
</dbReference>
<feature type="transmembrane region" description="Helical" evidence="6">
    <location>
        <begin position="21"/>
        <end position="41"/>
    </location>
</feature>
<evidence type="ECO:0000313" key="7">
    <source>
        <dbReference type="EMBL" id="MFK2932208.1"/>
    </source>
</evidence>
<organism evidence="7 8">
    <name type="scientific">Dyella agri</name>
    <dbReference type="NCBI Taxonomy" id="1926869"/>
    <lineage>
        <taxon>Bacteria</taxon>
        <taxon>Pseudomonadati</taxon>
        <taxon>Pseudomonadota</taxon>
        <taxon>Gammaproteobacteria</taxon>
        <taxon>Lysobacterales</taxon>
        <taxon>Rhodanobacteraceae</taxon>
        <taxon>Dyella</taxon>
    </lineage>
</organism>
<evidence type="ECO:0000313" key="8">
    <source>
        <dbReference type="Proteomes" id="UP001620397"/>
    </source>
</evidence>